<organism evidence="2 3">
    <name type="scientific">Forsythia ovata</name>
    <dbReference type="NCBI Taxonomy" id="205694"/>
    <lineage>
        <taxon>Eukaryota</taxon>
        <taxon>Viridiplantae</taxon>
        <taxon>Streptophyta</taxon>
        <taxon>Embryophyta</taxon>
        <taxon>Tracheophyta</taxon>
        <taxon>Spermatophyta</taxon>
        <taxon>Magnoliopsida</taxon>
        <taxon>eudicotyledons</taxon>
        <taxon>Gunneridae</taxon>
        <taxon>Pentapetalae</taxon>
        <taxon>asterids</taxon>
        <taxon>lamiids</taxon>
        <taxon>Lamiales</taxon>
        <taxon>Oleaceae</taxon>
        <taxon>Forsythieae</taxon>
        <taxon>Forsythia</taxon>
    </lineage>
</organism>
<dbReference type="Proteomes" id="UP001604277">
    <property type="component" value="Unassembled WGS sequence"/>
</dbReference>
<accession>A0ABD1QRN5</accession>
<comment type="caution">
    <text evidence="2">The sequence shown here is derived from an EMBL/GenBank/DDBJ whole genome shotgun (WGS) entry which is preliminary data.</text>
</comment>
<protein>
    <submittedName>
        <fullName evidence="2">Uncharacterized protein</fullName>
    </submittedName>
</protein>
<gene>
    <name evidence="2" type="ORF">Fot_46745</name>
</gene>
<name>A0ABD1QRN5_9LAMI</name>
<sequence>MGGELGHNRILGNRELQQWGLEQGPRETTRPPGVVAAERRVAQETDRRSRAVACRTSRAVASQPEQSRQREESRRRRPEQSRSREPRGAAATSRGDIVAINER</sequence>
<feature type="region of interest" description="Disordered" evidence="1">
    <location>
        <begin position="1"/>
        <end position="103"/>
    </location>
</feature>
<feature type="compositionally biased region" description="Basic and acidic residues" evidence="1">
    <location>
        <begin position="37"/>
        <end position="49"/>
    </location>
</feature>
<keyword evidence="3" id="KW-1185">Reference proteome</keyword>
<proteinExistence type="predicted"/>
<evidence type="ECO:0000313" key="3">
    <source>
        <dbReference type="Proteomes" id="UP001604277"/>
    </source>
</evidence>
<dbReference type="AlphaFoldDB" id="A0ABD1QRN5"/>
<evidence type="ECO:0000313" key="2">
    <source>
        <dbReference type="EMBL" id="KAL2477731.1"/>
    </source>
</evidence>
<feature type="compositionally biased region" description="Basic and acidic residues" evidence="1">
    <location>
        <begin position="67"/>
        <end position="87"/>
    </location>
</feature>
<reference evidence="3" key="1">
    <citation type="submission" date="2024-07" db="EMBL/GenBank/DDBJ databases">
        <title>Two chromosome-level genome assemblies of Korean endemic species Abeliophyllum distichum and Forsythia ovata (Oleaceae).</title>
        <authorList>
            <person name="Jang H."/>
        </authorList>
    </citation>
    <scope>NUCLEOTIDE SEQUENCE [LARGE SCALE GENOMIC DNA]</scope>
</reference>
<evidence type="ECO:0000256" key="1">
    <source>
        <dbReference type="SAM" id="MobiDB-lite"/>
    </source>
</evidence>
<dbReference type="EMBL" id="JBFOLJ010000014">
    <property type="protein sequence ID" value="KAL2477731.1"/>
    <property type="molecule type" value="Genomic_DNA"/>
</dbReference>